<dbReference type="GO" id="GO:0003723">
    <property type="term" value="F:RNA binding"/>
    <property type="evidence" value="ECO:0007669"/>
    <property type="project" value="UniProtKB-UniRule"/>
</dbReference>
<comment type="function">
    <text evidence="5">Component of the ribosome.</text>
</comment>
<protein>
    <recommendedName>
        <fullName evidence="5">60S ribosomal protein L7a</fullName>
    </recommendedName>
</protein>
<dbReference type="InterPro" id="IPR001921">
    <property type="entry name" value="Ribosomal_eL8_euk"/>
</dbReference>
<gene>
    <name evidence="8" type="primary">LOC112849475</name>
</gene>
<keyword evidence="7" id="KW-1185">Reference proteome</keyword>
<dbReference type="Proteomes" id="UP000515131">
    <property type="component" value="Unplaced"/>
</dbReference>
<evidence type="ECO:0000259" key="6">
    <source>
        <dbReference type="Pfam" id="PF01248"/>
    </source>
</evidence>
<evidence type="ECO:0000313" key="7">
    <source>
        <dbReference type="Proteomes" id="UP000515131"/>
    </source>
</evidence>
<dbReference type="GO" id="GO:0022625">
    <property type="term" value="C:cytosolic large ribosomal subunit"/>
    <property type="evidence" value="ECO:0007669"/>
    <property type="project" value="UniProtKB-UniRule"/>
</dbReference>
<dbReference type="InterPro" id="IPR029064">
    <property type="entry name" value="Ribosomal_eL30-like_sf"/>
</dbReference>
<dbReference type="InterPro" id="IPR004038">
    <property type="entry name" value="Ribosomal_eL8/eL30/eS12/Gad45"/>
</dbReference>
<sequence>MFILEVCTCTWPCYIWPREQRAVLYKRLRVPPAINRFTHAWDGQMATQTLKLAPKYSPETKQEKEKRLLVQAEKRAIRKGDVPSKRLPVLRAGVNTVAALVESKKAWQVATAHKVDPSEWAVSLPALCPKTGVPYRVIKRKASLGCLVPRKTGTTVTFPQVNSEEKGALARLLEAIGTNDNDRYDETRSHWGGNIPGPKSVACIAKVKKAKPKKTGPQTGLSGHHYIFCTEK</sequence>
<dbReference type="KEGG" id="pcoo:112849475"/>
<organism evidence="7 8">
    <name type="scientific">Puma concolor</name>
    <name type="common">Mountain lion</name>
    <name type="synonym">Felis concolor</name>
    <dbReference type="NCBI Taxonomy" id="9696"/>
    <lineage>
        <taxon>Eukaryota</taxon>
        <taxon>Metazoa</taxon>
        <taxon>Chordata</taxon>
        <taxon>Craniata</taxon>
        <taxon>Vertebrata</taxon>
        <taxon>Euteleostomi</taxon>
        <taxon>Mammalia</taxon>
        <taxon>Eutheria</taxon>
        <taxon>Laurasiatheria</taxon>
        <taxon>Carnivora</taxon>
        <taxon>Feliformia</taxon>
        <taxon>Felidae</taxon>
        <taxon>Felinae</taxon>
        <taxon>Puma</taxon>
    </lineage>
</organism>
<evidence type="ECO:0000313" key="8">
    <source>
        <dbReference type="RefSeq" id="XP_025768894.1"/>
    </source>
</evidence>
<dbReference type="PRINTS" id="PR00882">
    <property type="entry name" value="RIBOSOMALL7A"/>
</dbReference>
<dbReference type="InterPro" id="IPR018492">
    <property type="entry name" value="Ribosomal_eL8/Nhp2"/>
</dbReference>
<dbReference type="Gene3D" id="3.30.1330.30">
    <property type="match status" value="1"/>
</dbReference>
<comment type="subunit">
    <text evidence="4">Component of the large ribosomal subunit. Interacts with CRY1. Interacts with DICER1, AGO2, TARBP2, MOV10 and EIF6; they form a large RNA-induced silencing complex (RISC).</text>
</comment>
<dbReference type="InterPro" id="IPR050257">
    <property type="entry name" value="eL8/uL1-like"/>
</dbReference>
<keyword evidence="2 5" id="KW-0689">Ribosomal protein</keyword>
<keyword evidence="3 5" id="KW-0687">Ribonucleoprotein</keyword>
<name>A0A6P6GZQ6_PUMCO</name>
<proteinExistence type="inferred from homology"/>
<dbReference type="PANTHER" id="PTHR23105">
    <property type="entry name" value="RIBOSOMAL PROTEIN L7AE FAMILY MEMBER"/>
    <property type="match status" value="1"/>
</dbReference>
<evidence type="ECO:0000256" key="4">
    <source>
        <dbReference type="ARBA" id="ARBA00046616"/>
    </source>
</evidence>
<feature type="domain" description="Ribosomal protein eL8/eL30/eS12/Gadd45" evidence="6">
    <location>
        <begin position="86"/>
        <end position="165"/>
    </location>
</feature>
<dbReference type="SUPFAM" id="SSF55315">
    <property type="entry name" value="L30e-like"/>
    <property type="match status" value="1"/>
</dbReference>
<reference evidence="8" key="1">
    <citation type="submission" date="2025-08" db="UniProtKB">
        <authorList>
            <consortium name="RefSeq"/>
        </authorList>
    </citation>
    <scope>IDENTIFICATION</scope>
    <source>
        <tissue evidence="8">Blood</tissue>
    </source>
</reference>
<dbReference type="AlphaFoldDB" id="A0A6P6GZQ6"/>
<dbReference type="GeneID" id="112849475"/>
<dbReference type="RefSeq" id="XP_025768894.1">
    <property type="nucleotide sequence ID" value="XM_025913109.1"/>
</dbReference>
<evidence type="ECO:0000256" key="3">
    <source>
        <dbReference type="ARBA" id="ARBA00023274"/>
    </source>
</evidence>
<comment type="similarity">
    <text evidence="1 5">Belongs to the eukaryotic ribosomal protein eL8 family.</text>
</comment>
<evidence type="ECO:0000256" key="5">
    <source>
        <dbReference type="RuleBase" id="RU367042"/>
    </source>
</evidence>
<evidence type="ECO:0000256" key="2">
    <source>
        <dbReference type="ARBA" id="ARBA00022980"/>
    </source>
</evidence>
<accession>A0A6P6GZQ6</accession>
<evidence type="ECO:0000256" key="1">
    <source>
        <dbReference type="ARBA" id="ARBA00007337"/>
    </source>
</evidence>
<dbReference type="Pfam" id="PF01248">
    <property type="entry name" value="Ribosomal_L7Ae"/>
    <property type="match status" value="1"/>
</dbReference>
<dbReference type="PRINTS" id="PR00881">
    <property type="entry name" value="L7ARS6FAMILY"/>
</dbReference>